<name>A0A9P3C3L4_ASPVI</name>
<dbReference type="Pfam" id="PF13561">
    <property type="entry name" value="adh_short_C2"/>
    <property type="match status" value="1"/>
</dbReference>
<dbReference type="AlphaFoldDB" id="A0A9P3C3L4"/>
<keyword evidence="4" id="KW-1185">Reference proteome</keyword>
<evidence type="ECO:0008006" key="5">
    <source>
        <dbReference type="Google" id="ProtNLM"/>
    </source>
</evidence>
<keyword evidence="2" id="KW-0560">Oxidoreductase</keyword>
<proteinExistence type="inferred from homology"/>
<evidence type="ECO:0000313" key="3">
    <source>
        <dbReference type="EMBL" id="GIK05162.1"/>
    </source>
</evidence>
<dbReference type="RefSeq" id="XP_043128348.1">
    <property type="nucleotide sequence ID" value="XM_043272413.1"/>
</dbReference>
<accession>A0A9P3C3L4</accession>
<comment type="similarity">
    <text evidence="1">Belongs to the short-chain dehydrogenases/reductases (SDR) family.</text>
</comment>
<dbReference type="CDD" id="cd05233">
    <property type="entry name" value="SDR_c"/>
    <property type="match status" value="1"/>
</dbReference>
<evidence type="ECO:0000313" key="4">
    <source>
        <dbReference type="Proteomes" id="UP000710440"/>
    </source>
</evidence>
<dbReference type="PANTHER" id="PTHR43669:SF3">
    <property type="entry name" value="ALCOHOL DEHYDROGENASE, PUTATIVE (AFU_ORTHOLOGUE AFUA_3G03445)-RELATED"/>
    <property type="match status" value="1"/>
</dbReference>
<comment type="caution">
    <text evidence="3">The sequence shown here is derived from an EMBL/GenBank/DDBJ whole genome shotgun (WGS) entry which is preliminary data.</text>
</comment>
<protein>
    <recommendedName>
        <fullName evidence="5">Short-chain alcohol dehydrogenase</fullName>
    </recommendedName>
</protein>
<dbReference type="SUPFAM" id="SSF51735">
    <property type="entry name" value="NAD(P)-binding Rossmann-fold domains"/>
    <property type="match status" value="1"/>
</dbReference>
<reference evidence="3 4" key="1">
    <citation type="submission" date="2021-02" db="EMBL/GenBank/DDBJ databases">
        <title>Pan-genome distribution and transcriptional activeness of fungal secondary metabolism genes in Aspergillus section Fumigati.</title>
        <authorList>
            <person name="Takahashi H."/>
            <person name="Umemura M."/>
            <person name="Ninomiya A."/>
            <person name="Kusuya Y."/>
            <person name="Urayama S."/>
            <person name="Shimizu M."/>
            <person name="Watanabe A."/>
            <person name="Kamei K."/>
            <person name="Yaguchi T."/>
            <person name="Hagiwara D."/>
        </authorList>
    </citation>
    <scope>NUCLEOTIDE SEQUENCE [LARGE SCALE GENOMIC DNA]</scope>
    <source>
        <strain evidence="3 4">IFM 47045</strain>
    </source>
</reference>
<dbReference type="Gene3D" id="3.40.50.720">
    <property type="entry name" value="NAD(P)-binding Rossmann-like Domain"/>
    <property type="match status" value="1"/>
</dbReference>
<dbReference type="GO" id="GO:0016491">
    <property type="term" value="F:oxidoreductase activity"/>
    <property type="evidence" value="ECO:0007669"/>
    <property type="project" value="UniProtKB-KW"/>
</dbReference>
<dbReference type="InterPro" id="IPR002347">
    <property type="entry name" value="SDR_fam"/>
</dbReference>
<dbReference type="PRINTS" id="PR00081">
    <property type="entry name" value="GDHRDH"/>
</dbReference>
<dbReference type="Proteomes" id="UP000710440">
    <property type="component" value="Unassembled WGS sequence"/>
</dbReference>
<evidence type="ECO:0000256" key="2">
    <source>
        <dbReference type="ARBA" id="ARBA00023002"/>
    </source>
</evidence>
<dbReference type="PANTHER" id="PTHR43669">
    <property type="entry name" value="5-KETO-D-GLUCONATE 5-REDUCTASE"/>
    <property type="match status" value="1"/>
</dbReference>
<evidence type="ECO:0000256" key="1">
    <source>
        <dbReference type="ARBA" id="ARBA00006484"/>
    </source>
</evidence>
<sequence>MANRTLLLIGCGPGIGVAVASLFAQRYFNNVALFARNPVQLEKDRETVLASAASVNRVVTVQTWQVDIGDLRRLEEALAEVAQFGDLECVYFNAARVAPSPLLEFPISGLEEDFKVSNLALYAVAKWAMPLLRAKAATGTDCRPSFLVTSSWLPVDPIPELFALSMVKAAQANLVKSLAKVFAPQGVQVGLVVVGGVVSPSAPALNARNVAEQAWNLFARKREEWTGQVTILEDGRVAWEPSI</sequence>
<organism evidence="3 4">
    <name type="scientific">Aspergillus viridinutans</name>
    <dbReference type="NCBI Taxonomy" id="75553"/>
    <lineage>
        <taxon>Eukaryota</taxon>
        <taxon>Fungi</taxon>
        <taxon>Dikarya</taxon>
        <taxon>Ascomycota</taxon>
        <taxon>Pezizomycotina</taxon>
        <taxon>Eurotiomycetes</taxon>
        <taxon>Eurotiomycetidae</taxon>
        <taxon>Eurotiales</taxon>
        <taxon>Aspergillaceae</taxon>
        <taxon>Aspergillus</taxon>
        <taxon>Aspergillus subgen. Fumigati</taxon>
    </lineage>
</organism>
<dbReference type="InterPro" id="IPR036291">
    <property type="entry name" value="NAD(P)-bd_dom_sf"/>
</dbReference>
<dbReference type="GeneID" id="66937246"/>
<dbReference type="OrthoDB" id="5336600at2759"/>
<gene>
    <name evidence="3" type="ORF">Aspvir_009264</name>
</gene>
<dbReference type="EMBL" id="BOPL01000008">
    <property type="protein sequence ID" value="GIK05162.1"/>
    <property type="molecule type" value="Genomic_DNA"/>
</dbReference>